<organism evidence="2 3">
    <name type="scientific">Stieleria bergensis</name>
    <dbReference type="NCBI Taxonomy" id="2528025"/>
    <lineage>
        <taxon>Bacteria</taxon>
        <taxon>Pseudomonadati</taxon>
        <taxon>Planctomycetota</taxon>
        <taxon>Planctomycetia</taxon>
        <taxon>Pirellulales</taxon>
        <taxon>Pirellulaceae</taxon>
        <taxon>Stieleria</taxon>
    </lineage>
</organism>
<dbReference type="InterPro" id="IPR036237">
    <property type="entry name" value="Xyl_isomerase-like_sf"/>
</dbReference>
<dbReference type="InterPro" id="IPR013022">
    <property type="entry name" value="Xyl_isomerase-like_TIM-brl"/>
</dbReference>
<reference evidence="2 3" key="1">
    <citation type="submission" date="2019-02" db="EMBL/GenBank/DDBJ databases">
        <title>Deep-cultivation of Planctomycetes and their phenomic and genomic characterization uncovers novel biology.</title>
        <authorList>
            <person name="Wiegand S."/>
            <person name="Jogler M."/>
            <person name="Boedeker C."/>
            <person name="Pinto D."/>
            <person name="Vollmers J."/>
            <person name="Rivas-Marin E."/>
            <person name="Kohn T."/>
            <person name="Peeters S.H."/>
            <person name="Heuer A."/>
            <person name="Rast P."/>
            <person name="Oberbeckmann S."/>
            <person name="Bunk B."/>
            <person name="Jeske O."/>
            <person name="Meyerdierks A."/>
            <person name="Storesund J.E."/>
            <person name="Kallscheuer N."/>
            <person name="Luecker S."/>
            <person name="Lage O.M."/>
            <person name="Pohl T."/>
            <person name="Merkel B.J."/>
            <person name="Hornburger P."/>
            <person name="Mueller R.-W."/>
            <person name="Bruemmer F."/>
            <person name="Labrenz M."/>
            <person name="Spormann A.M."/>
            <person name="Op den Camp H."/>
            <person name="Overmann J."/>
            <person name="Amann R."/>
            <person name="Jetten M.S.M."/>
            <person name="Mascher T."/>
            <person name="Medema M.H."/>
            <person name="Devos D.P."/>
            <person name="Kaster A.-K."/>
            <person name="Ovreas L."/>
            <person name="Rohde M."/>
            <person name="Galperin M.Y."/>
            <person name="Jogler C."/>
        </authorList>
    </citation>
    <scope>NUCLEOTIDE SEQUENCE [LARGE SCALE GENOMIC DNA]</scope>
    <source>
        <strain evidence="2 3">SV_7m_r</strain>
    </source>
</reference>
<sequence length="260" mass="28299">MSHLSVAIRLDCLRLPLRKALDQAARMGVSMVELDGRGEIHPDSMTQTGLRQIKNWLDERNLKVAALRFQTRRGYEVADGLQRRVEATKAAMKLAYEFGASHVINQIGYIPEDASDPRHETLESVISDLGRYGAKVGAFLAAETGAESGDRLMQAIAGDEEGYVAVAFNPGQLIVNRFSVSEALEALKQRIGLLCVTDGVLDLAAGRGISVPVGEGTADFPQIFAQLEDVDFHGPCVVGRAESQPVDLEQGTLYLRNLYS</sequence>
<dbReference type="PANTHER" id="PTHR12110">
    <property type="entry name" value="HYDROXYPYRUVATE ISOMERASE"/>
    <property type="match status" value="1"/>
</dbReference>
<accession>A0A517STS1</accession>
<protein>
    <submittedName>
        <fullName evidence="2">Xylose isomerase-like TIM barrel</fullName>
    </submittedName>
</protein>
<name>A0A517STS1_9BACT</name>
<evidence type="ECO:0000313" key="3">
    <source>
        <dbReference type="Proteomes" id="UP000315003"/>
    </source>
</evidence>
<dbReference type="PANTHER" id="PTHR12110:SF41">
    <property type="entry name" value="INOSOSE DEHYDRATASE"/>
    <property type="match status" value="1"/>
</dbReference>
<proteinExistence type="predicted"/>
<keyword evidence="3" id="KW-1185">Reference proteome</keyword>
<dbReference type="SUPFAM" id="SSF51658">
    <property type="entry name" value="Xylose isomerase-like"/>
    <property type="match status" value="1"/>
</dbReference>
<evidence type="ECO:0000259" key="1">
    <source>
        <dbReference type="Pfam" id="PF01261"/>
    </source>
</evidence>
<feature type="domain" description="Xylose isomerase-like TIM barrel" evidence="1">
    <location>
        <begin position="21"/>
        <end position="241"/>
    </location>
</feature>
<dbReference type="Gene3D" id="3.20.20.150">
    <property type="entry name" value="Divalent-metal-dependent TIM barrel enzymes"/>
    <property type="match status" value="1"/>
</dbReference>
<dbReference type="EMBL" id="CP036272">
    <property type="protein sequence ID" value="QDT59531.1"/>
    <property type="molecule type" value="Genomic_DNA"/>
</dbReference>
<dbReference type="AlphaFoldDB" id="A0A517STS1"/>
<dbReference type="RefSeq" id="WP_145271478.1">
    <property type="nucleotide sequence ID" value="NZ_CP036272.1"/>
</dbReference>
<dbReference type="OrthoDB" id="259584at2"/>
<keyword evidence="2" id="KW-0413">Isomerase</keyword>
<dbReference type="GO" id="GO:0016853">
    <property type="term" value="F:isomerase activity"/>
    <property type="evidence" value="ECO:0007669"/>
    <property type="project" value="UniProtKB-KW"/>
</dbReference>
<evidence type="ECO:0000313" key="2">
    <source>
        <dbReference type="EMBL" id="QDT59531.1"/>
    </source>
</evidence>
<gene>
    <name evidence="2" type="ORF">SV7mr_20390</name>
</gene>
<dbReference type="Pfam" id="PF01261">
    <property type="entry name" value="AP_endonuc_2"/>
    <property type="match status" value="1"/>
</dbReference>
<dbReference type="InterPro" id="IPR050312">
    <property type="entry name" value="IolE/XylAMocC-like"/>
</dbReference>
<dbReference type="Proteomes" id="UP000315003">
    <property type="component" value="Chromosome"/>
</dbReference>